<proteinExistence type="predicted"/>
<organism evidence="1 2">
    <name type="scientific">Araneus ventricosus</name>
    <name type="common">Orbweaver spider</name>
    <name type="synonym">Epeira ventricosa</name>
    <dbReference type="NCBI Taxonomy" id="182803"/>
    <lineage>
        <taxon>Eukaryota</taxon>
        <taxon>Metazoa</taxon>
        <taxon>Ecdysozoa</taxon>
        <taxon>Arthropoda</taxon>
        <taxon>Chelicerata</taxon>
        <taxon>Arachnida</taxon>
        <taxon>Araneae</taxon>
        <taxon>Araneomorphae</taxon>
        <taxon>Entelegynae</taxon>
        <taxon>Araneoidea</taxon>
        <taxon>Araneidae</taxon>
        <taxon>Araneus</taxon>
    </lineage>
</organism>
<sequence length="122" mass="13997">MQPENAASTKKSWNLSALIVEKRPFDGLERMQGTPCDQKTLNQAQVVAVKERKEEKTYEKVMETKTKKVMDLTDLKDSLQALREVKMLLQEFPTLLEATRRCREVQTKQEKALIVLSALMGD</sequence>
<comment type="caution">
    <text evidence="1">The sequence shown here is derived from an EMBL/GenBank/DDBJ whole genome shotgun (WGS) entry which is preliminary data.</text>
</comment>
<reference evidence="1 2" key="1">
    <citation type="journal article" date="2019" name="Sci. Rep.">
        <title>Orb-weaving spider Araneus ventricosus genome elucidates the spidroin gene catalogue.</title>
        <authorList>
            <person name="Kono N."/>
            <person name="Nakamura H."/>
            <person name="Ohtoshi R."/>
            <person name="Moran D.A.P."/>
            <person name="Shinohara A."/>
            <person name="Yoshida Y."/>
            <person name="Fujiwara M."/>
            <person name="Mori M."/>
            <person name="Tomita M."/>
            <person name="Arakawa K."/>
        </authorList>
    </citation>
    <scope>NUCLEOTIDE SEQUENCE [LARGE SCALE GENOMIC DNA]</scope>
</reference>
<evidence type="ECO:0000313" key="2">
    <source>
        <dbReference type="Proteomes" id="UP000499080"/>
    </source>
</evidence>
<protein>
    <submittedName>
        <fullName evidence="1">Uncharacterized protein</fullName>
    </submittedName>
</protein>
<dbReference type="AlphaFoldDB" id="A0A4Y2EYJ8"/>
<dbReference type="EMBL" id="BGPR01000721">
    <property type="protein sequence ID" value="GBM32955.1"/>
    <property type="molecule type" value="Genomic_DNA"/>
</dbReference>
<name>A0A4Y2EYJ8_ARAVE</name>
<gene>
    <name evidence="1" type="ORF">AVEN_268872_1</name>
</gene>
<keyword evidence="2" id="KW-1185">Reference proteome</keyword>
<accession>A0A4Y2EYJ8</accession>
<dbReference type="Proteomes" id="UP000499080">
    <property type="component" value="Unassembled WGS sequence"/>
</dbReference>
<evidence type="ECO:0000313" key="1">
    <source>
        <dbReference type="EMBL" id="GBM32955.1"/>
    </source>
</evidence>